<gene>
    <name evidence="1" type="ORF">FOXYS1_11706</name>
</gene>
<dbReference type="Proteomes" id="UP000558688">
    <property type="component" value="Unassembled WGS sequence"/>
</dbReference>
<dbReference type="EMBL" id="JAAFOW010002200">
    <property type="protein sequence ID" value="KAF5257757.1"/>
    <property type="molecule type" value="Genomic_DNA"/>
</dbReference>
<organism evidence="1 2">
    <name type="scientific">Fusarium oxysporum</name>
    <name type="common">Fusarium vascular wilt</name>
    <dbReference type="NCBI Taxonomy" id="5507"/>
    <lineage>
        <taxon>Eukaryota</taxon>
        <taxon>Fungi</taxon>
        <taxon>Dikarya</taxon>
        <taxon>Ascomycota</taxon>
        <taxon>Pezizomycotina</taxon>
        <taxon>Sordariomycetes</taxon>
        <taxon>Hypocreomycetidae</taxon>
        <taxon>Hypocreales</taxon>
        <taxon>Nectriaceae</taxon>
        <taxon>Fusarium</taxon>
        <taxon>Fusarium oxysporum species complex</taxon>
    </lineage>
</organism>
<evidence type="ECO:0000313" key="2">
    <source>
        <dbReference type="Proteomes" id="UP000558688"/>
    </source>
</evidence>
<name>A0A8H5A2J9_FUSOX</name>
<proteinExistence type="predicted"/>
<comment type="caution">
    <text evidence="1">The sequence shown here is derived from an EMBL/GenBank/DDBJ whole genome shotgun (WGS) entry which is preliminary data.</text>
</comment>
<dbReference type="AlphaFoldDB" id="A0A8H5A2J9"/>
<reference evidence="1" key="1">
    <citation type="submission" date="2020-02" db="EMBL/GenBank/DDBJ databases">
        <title>Identification and distribution of gene clusters putatively required for synthesis of sphingolipid metabolism inhibitors in phylogenetically diverse species of the filamentous fungus Fusarium.</title>
        <authorList>
            <person name="Kim H.-S."/>
            <person name="Busman M."/>
            <person name="Brown D.W."/>
            <person name="Divon H."/>
            <person name="Uhlig S."/>
            <person name="Proctor R.H."/>
        </authorList>
    </citation>
    <scope>NUCLEOTIDE SEQUENCE [LARGE SCALE GENOMIC DNA]</scope>
    <source>
        <strain evidence="1">NRRL 39464</strain>
    </source>
</reference>
<accession>A0A8H5A2J9</accession>
<evidence type="ECO:0000313" key="1">
    <source>
        <dbReference type="EMBL" id="KAF5257757.1"/>
    </source>
</evidence>
<sequence>MDSATINYPQRKPGVDYVRCQAEFEMQMLLLKEDMKKRYREILNEGKDHEIYDSSWLLYLTNLLSSPRKEQEAKS</sequence>
<protein>
    <submittedName>
        <fullName evidence="1">Uncharacterized protein</fullName>
    </submittedName>
</protein>